<proteinExistence type="predicted"/>
<keyword evidence="2" id="KW-1185">Reference proteome</keyword>
<dbReference type="EMBL" id="VICG01000003">
    <property type="protein sequence ID" value="KAA8573704.1"/>
    <property type="molecule type" value="Genomic_DNA"/>
</dbReference>
<comment type="caution">
    <text evidence="1">The sequence shown here is derived from an EMBL/GenBank/DDBJ whole genome shotgun (WGS) entry which is preliminary data.</text>
</comment>
<accession>A0A5M9JVZ8</accession>
<dbReference type="Proteomes" id="UP000322873">
    <property type="component" value="Unassembled WGS sequence"/>
</dbReference>
<dbReference type="AlphaFoldDB" id="A0A5M9JVZ8"/>
<name>A0A5M9JVZ8_MONFR</name>
<evidence type="ECO:0000313" key="2">
    <source>
        <dbReference type="Proteomes" id="UP000322873"/>
    </source>
</evidence>
<protein>
    <submittedName>
        <fullName evidence="1">Uncharacterized protein</fullName>
    </submittedName>
</protein>
<gene>
    <name evidence="1" type="ORF">EYC84_005275</name>
</gene>
<evidence type="ECO:0000313" key="1">
    <source>
        <dbReference type="EMBL" id="KAA8573704.1"/>
    </source>
</evidence>
<sequence length="108" mass="12310">MKKSHTSYLTEFQPSGLRHSDVLQLGTRNLLPDMNRANLKRYRLYSGITSKFGTSALSQNRTVFHQFKSYVPSDSYVCRVDLKKNDKEGAQVSLFLYLGNDSSELSIL</sequence>
<reference evidence="1 2" key="1">
    <citation type="submission" date="2019-06" db="EMBL/GenBank/DDBJ databases">
        <title>Genome Sequence of the Brown Rot Fungal Pathogen Monilinia fructicola.</title>
        <authorList>
            <person name="De Miccolis Angelini R.M."/>
            <person name="Landi L."/>
            <person name="Abate D."/>
            <person name="Pollastro S."/>
            <person name="Romanazzi G."/>
            <person name="Faretra F."/>
        </authorList>
    </citation>
    <scope>NUCLEOTIDE SEQUENCE [LARGE SCALE GENOMIC DNA]</scope>
    <source>
        <strain evidence="1 2">Mfrc123</strain>
    </source>
</reference>
<organism evidence="1 2">
    <name type="scientific">Monilinia fructicola</name>
    <name type="common">Brown rot fungus</name>
    <name type="synonym">Ciboria fructicola</name>
    <dbReference type="NCBI Taxonomy" id="38448"/>
    <lineage>
        <taxon>Eukaryota</taxon>
        <taxon>Fungi</taxon>
        <taxon>Dikarya</taxon>
        <taxon>Ascomycota</taxon>
        <taxon>Pezizomycotina</taxon>
        <taxon>Leotiomycetes</taxon>
        <taxon>Helotiales</taxon>
        <taxon>Sclerotiniaceae</taxon>
        <taxon>Monilinia</taxon>
    </lineage>
</organism>